<evidence type="ECO:0000256" key="2">
    <source>
        <dbReference type="ARBA" id="ARBA00010961"/>
    </source>
</evidence>
<dbReference type="GO" id="GO:0004803">
    <property type="term" value="F:transposase activity"/>
    <property type="evidence" value="ECO:0007669"/>
    <property type="project" value="UniProtKB-UniRule"/>
</dbReference>
<reference evidence="7 8" key="1">
    <citation type="submission" date="2018-06" db="EMBL/GenBank/DDBJ databases">
        <authorList>
            <consortium name="Pathogen Informatics"/>
            <person name="Doyle S."/>
        </authorList>
    </citation>
    <scope>NUCLEOTIDE SEQUENCE [LARGE SCALE GENOMIC DNA]</scope>
    <source>
        <strain evidence="7 8">NCTC7295</strain>
    </source>
</reference>
<keyword evidence="5 6" id="KW-0233">DNA recombination</keyword>
<dbReference type="GO" id="GO:0006313">
    <property type="term" value="P:DNA transposition"/>
    <property type="evidence" value="ECO:0007669"/>
    <property type="project" value="UniProtKB-UniRule"/>
</dbReference>
<dbReference type="AlphaFoldDB" id="A0A379RZY2"/>
<evidence type="ECO:0000313" key="8">
    <source>
        <dbReference type="Proteomes" id="UP000254124"/>
    </source>
</evidence>
<proteinExistence type="inferred from homology"/>
<dbReference type="PANTHER" id="PTHR33217:SF8">
    <property type="entry name" value="MUTATOR FAMILY TRANSPOSASE"/>
    <property type="match status" value="1"/>
</dbReference>
<evidence type="ECO:0000256" key="5">
    <source>
        <dbReference type="ARBA" id="ARBA00023172"/>
    </source>
</evidence>
<sequence length="141" mass="15800">MLKPTVKTAPAKKTIKAATGSFELATPRDRNGTFEPQLVKKHQTTLSDEIVHKIIRLFALGMSCQDISREIEDLYALSVSTATISAVTDKVIPELKQWQQRPLEKVYPFVWLDAIYYKVREDGAIRCGSFYHDAMGKAVAG</sequence>
<evidence type="ECO:0000256" key="6">
    <source>
        <dbReference type="RuleBase" id="RU365089"/>
    </source>
</evidence>
<keyword evidence="4 6" id="KW-0238">DNA-binding</keyword>
<accession>A0A379RZY2</accession>
<dbReference type="PANTHER" id="PTHR33217">
    <property type="entry name" value="TRANSPOSASE FOR INSERTION SEQUENCE ELEMENT IS1081"/>
    <property type="match status" value="1"/>
</dbReference>
<dbReference type="EMBL" id="UGWZ01000001">
    <property type="protein sequence ID" value="SUG13529.1"/>
    <property type="molecule type" value="Genomic_DNA"/>
</dbReference>
<dbReference type="InterPro" id="IPR001207">
    <property type="entry name" value="Transposase_mutator"/>
</dbReference>
<organism evidence="7 8">
    <name type="scientific">Salmonella enterica subsp. arizonae</name>
    <dbReference type="NCBI Taxonomy" id="59203"/>
    <lineage>
        <taxon>Bacteria</taxon>
        <taxon>Pseudomonadati</taxon>
        <taxon>Pseudomonadota</taxon>
        <taxon>Gammaproteobacteria</taxon>
        <taxon>Enterobacterales</taxon>
        <taxon>Enterobacteriaceae</taxon>
        <taxon>Salmonella</taxon>
    </lineage>
</organism>
<protein>
    <recommendedName>
        <fullName evidence="6">Mutator family transposase</fullName>
    </recommendedName>
</protein>
<dbReference type="Pfam" id="PF00872">
    <property type="entry name" value="Transposase_mut"/>
    <property type="match status" value="1"/>
</dbReference>
<evidence type="ECO:0000256" key="1">
    <source>
        <dbReference type="ARBA" id="ARBA00002190"/>
    </source>
</evidence>
<keyword evidence="6" id="KW-0814">Transposable element</keyword>
<evidence type="ECO:0000256" key="3">
    <source>
        <dbReference type="ARBA" id="ARBA00022578"/>
    </source>
</evidence>
<keyword evidence="3 6" id="KW-0815">Transposition</keyword>
<evidence type="ECO:0000313" key="7">
    <source>
        <dbReference type="EMBL" id="SUG13529.1"/>
    </source>
</evidence>
<comment type="function">
    <text evidence="1 6">Required for the transposition of the insertion element.</text>
</comment>
<dbReference type="GO" id="GO:0003677">
    <property type="term" value="F:DNA binding"/>
    <property type="evidence" value="ECO:0007669"/>
    <property type="project" value="UniProtKB-UniRule"/>
</dbReference>
<gene>
    <name evidence="7" type="ORF">NCTC7295_01109</name>
</gene>
<name>A0A379RZY2_SALER</name>
<evidence type="ECO:0000256" key="4">
    <source>
        <dbReference type="ARBA" id="ARBA00023125"/>
    </source>
</evidence>
<comment type="similarity">
    <text evidence="2 6">Belongs to the transposase mutator family.</text>
</comment>
<dbReference type="Proteomes" id="UP000254124">
    <property type="component" value="Unassembled WGS sequence"/>
</dbReference>